<dbReference type="InterPro" id="IPR009081">
    <property type="entry name" value="PP-bd_ACP"/>
</dbReference>
<dbReference type="Gene3D" id="2.30.38.10">
    <property type="entry name" value="Luciferase, Domain 3"/>
    <property type="match status" value="1"/>
</dbReference>
<dbReference type="FunFam" id="2.30.38.10:FF:000001">
    <property type="entry name" value="Non-ribosomal peptide synthetase PvdI"/>
    <property type="match status" value="1"/>
</dbReference>
<evidence type="ECO:0000256" key="1">
    <source>
        <dbReference type="ARBA" id="ARBA00001957"/>
    </source>
</evidence>
<dbReference type="Pfam" id="PF00975">
    <property type="entry name" value="Thioesterase"/>
    <property type="match status" value="1"/>
</dbReference>
<dbReference type="Proteomes" id="UP001064262">
    <property type="component" value="Unassembled WGS sequence"/>
</dbReference>
<gene>
    <name evidence="6" type="ORF">N5923_12605</name>
</gene>
<dbReference type="RefSeq" id="WP_267141330.1">
    <property type="nucleotide sequence ID" value="NZ_JAODIL010000056.1"/>
</dbReference>
<dbReference type="InterPro" id="IPR023213">
    <property type="entry name" value="CAT-like_dom_sf"/>
</dbReference>
<dbReference type="Gene3D" id="3.30.559.10">
    <property type="entry name" value="Chloramphenicol acetyltransferase-like domain"/>
    <property type="match status" value="1"/>
</dbReference>
<dbReference type="GO" id="GO:0031177">
    <property type="term" value="F:phosphopantetheine binding"/>
    <property type="evidence" value="ECO:0007669"/>
    <property type="project" value="TreeGrafter"/>
</dbReference>
<dbReference type="FunFam" id="3.40.50.12780:FF:000012">
    <property type="entry name" value="Non-ribosomal peptide synthetase"/>
    <property type="match status" value="1"/>
</dbReference>
<dbReference type="NCBIfam" id="TIGR01733">
    <property type="entry name" value="AA-adenyl-dom"/>
    <property type="match status" value="1"/>
</dbReference>
<dbReference type="CDD" id="cd17646">
    <property type="entry name" value="A_NRPS_AB3403-like"/>
    <property type="match status" value="1"/>
</dbReference>
<dbReference type="Gene3D" id="3.40.50.980">
    <property type="match status" value="2"/>
</dbReference>
<proteinExistence type="inferred from homology"/>
<protein>
    <submittedName>
        <fullName evidence="6">Amino acid adenylation domain-containing protein</fullName>
    </submittedName>
</protein>
<dbReference type="GO" id="GO:0047527">
    <property type="term" value="F:2,3-dihydroxybenzoate-serine ligase activity"/>
    <property type="evidence" value="ECO:0007669"/>
    <property type="project" value="TreeGrafter"/>
</dbReference>
<dbReference type="InterPro" id="IPR020845">
    <property type="entry name" value="AMP-binding_CS"/>
</dbReference>
<dbReference type="PANTHER" id="PTHR45527:SF1">
    <property type="entry name" value="FATTY ACID SYNTHASE"/>
    <property type="match status" value="1"/>
</dbReference>
<dbReference type="FunFam" id="3.40.50.980:FF:000002">
    <property type="entry name" value="Enterobactin synthetase component F"/>
    <property type="match status" value="1"/>
</dbReference>
<keyword evidence="3" id="KW-0596">Phosphopantetheine</keyword>
<dbReference type="InterPro" id="IPR025110">
    <property type="entry name" value="AMP-bd_C"/>
</dbReference>
<dbReference type="InterPro" id="IPR036736">
    <property type="entry name" value="ACP-like_sf"/>
</dbReference>
<dbReference type="SUPFAM" id="SSF52777">
    <property type="entry name" value="CoA-dependent acyltransferases"/>
    <property type="match status" value="2"/>
</dbReference>
<evidence type="ECO:0000313" key="7">
    <source>
        <dbReference type="Proteomes" id="UP001064262"/>
    </source>
</evidence>
<dbReference type="EMBL" id="JAODIM010000041">
    <property type="protein sequence ID" value="MCU5778334.1"/>
    <property type="molecule type" value="Genomic_DNA"/>
</dbReference>
<sequence>MPVYPLTTVQQAVLIDQLLTPDTPCYNIGAIWEIERDIDISLLQKSINDILHQHDALRIRLQEDESGIIQSTRPRQKIMIDYRDFTQQRAANDQAMEYLRVSFIKPFALYNQLLWRCHFVRVNATDSLWLISAHHLIADGTTLSLLGRLIIDRYKQLKSGTGCGLPAATRYADFITRDKAYLHSPRYAADRDFWLSRFAVTPASALAGERAPSLVQETAALSRQIIHRLPHHRYQQMAAYAAGSGGSVMHFMLALLTCWYARLWQAESLTIGVPVHNRCGAQHKQTLGMFSSMIPLKIEIDIHQPFCQLIQQVASELRLCYRHQRYPIAELNRQLRLSQQGRRQLYDITFSLECFPTDIELDNQPLKVTAMHHGYEQMPLTIYLRHYHPQDDPLLEFNFNQGWFDEEWAMRTAARLHHLLENVLDAATNLPMAQLPLLLAKERQQLACWNHHAQPWTPAEGVHRLFEQQVQRSPQAVALGGCDQQLSYNQLNQLANQLAWHLRAAGIARDDRVALCAERSHQLVIALLAILKAGAAYVPLDPDYPQERLSIMLQDSGARLLLLDDAGEQATGSAIAPGLVVLHLQRDSSRWQFAAGENLPSCGVDLQRSLAYVIYTSGSTGQPKGVMNEHRGVINRLLWMQQAYQLTPEDRVLQKTPFSFDVSVWEFFWPLISGARLVMAKPGGHRDPDYLSALIEQQQITTIHFVPSMLQLFLSHGDMAQCNSLQRIICSGEALPLATVRRCHQQLTGAALYNLYGPTEAAVDVSHWHCHPQDPRPLIPIGRPISNTQLHILDAQLQPLPPGSTGELYIGGVQVARGYLNRPQLTAECFIRDPFSDDAADRLYKTGDLARWLNDGCIEYLGRNDFQVKIRGVRIETGEVEQQIRHCEGVDDAVVMACDNEQGEKRLVAWVVARDQRDLHARLHRHLRGVLPDYMIPSALVQLQAFPLSPNGKLDRRALPPPVASRSERRLWLAPESEDEQLLASWWQDILQVKNVSRDDDFFALGGHSIHAIQLMVRLRRQGLWLDIKTLYAHSTLSSQALAIRNLADDQQLAPEAISNPIQKLLAQLNQSPASFSLLQPLNNPCAPEEVWMVHPAVVGSEIYRDLALSLNGKLSAIGINNYNLFHQPHIDSLSDLAAYYLHAMMAHGLSAQRPVRLLGWSLGGNIALEIAAQLERQGFQDIHICVLDSVYQTEFQLRAEPGTLEMVLAMIGIEDQAAQRALQAEQTDIMLSNQPLSAPLQHSRITLFKATQFATLSEYQSSSGQALLALEDNGLAVLNARLRRVPLAANHYSIIHCHQEIGEALLLYSMGGDNAAPASFGDSQGRRYRRPSR</sequence>
<dbReference type="FunFam" id="1.10.1200.10:FF:000005">
    <property type="entry name" value="Nonribosomal peptide synthetase 1"/>
    <property type="match status" value="1"/>
</dbReference>
<dbReference type="PANTHER" id="PTHR45527">
    <property type="entry name" value="NONRIBOSOMAL PEPTIDE SYNTHETASE"/>
    <property type="match status" value="1"/>
</dbReference>
<evidence type="ECO:0000256" key="3">
    <source>
        <dbReference type="ARBA" id="ARBA00022450"/>
    </source>
</evidence>
<feature type="domain" description="Carrier" evidence="5">
    <location>
        <begin position="974"/>
        <end position="1048"/>
    </location>
</feature>
<dbReference type="GO" id="GO:0043041">
    <property type="term" value="P:amino acid activation for nonribosomal peptide biosynthetic process"/>
    <property type="evidence" value="ECO:0007669"/>
    <property type="project" value="TreeGrafter"/>
</dbReference>
<dbReference type="Pfam" id="PF00501">
    <property type="entry name" value="AMP-binding"/>
    <property type="match status" value="1"/>
</dbReference>
<dbReference type="Pfam" id="PF00668">
    <property type="entry name" value="Condensation"/>
    <property type="match status" value="1"/>
</dbReference>
<dbReference type="InterPro" id="IPR000873">
    <property type="entry name" value="AMP-dep_synth/lig_dom"/>
</dbReference>
<evidence type="ECO:0000256" key="4">
    <source>
        <dbReference type="ARBA" id="ARBA00022553"/>
    </source>
</evidence>
<dbReference type="InterPro" id="IPR045851">
    <property type="entry name" value="AMP-bd_C_sf"/>
</dbReference>
<dbReference type="InterPro" id="IPR010071">
    <property type="entry name" value="AA_adenyl_dom"/>
</dbReference>
<dbReference type="FunFam" id="3.30.300.30:FF:000010">
    <property type="entry name" value="Enterobactin synthetase component F"/>
    <property type="match status" value="1"/>
</dbReference>
<dbReference type="Gene3D" id="3.30.559.30">
    <property type="entry name" value="Nonribosomal peptide synthetase, condensation domain"/>
    <property type="match status" value="1"/>
</dbReference>
<comment type="cofactor">
    <cofactor evidence="1">
        <name>pantetheine 4'-phosphate</name>
        <dbReference type="ChEBI" id="CHEBI:47942"/>
    </cofactor>
</comment>
<keyword evidence="4" id="KW-0597">Phosphoprotein</keyword>
<dbReference type="FunFam" id="3.40.50.980:FF:000001">
    <property type="entry name" value="Non-ribosomal peptide synthetase"/>
    <property type="match status" value="1"/>
</dbReference>
<dbReference type="GO" id="GO:0009239">
    <property type="term" value="P:enterobactin biosynthetic process"/>
    <property type="evidence" value="ECO:0007669"/>
    <property type="project" value="TreeGrafter"/>
</dbReference>
<evidence type="ECO:0000259" key="5">
    <source>
        <dbReference type="PROSITE" id="PS50075"/>
    </source>
</evidence>
<dbReference type="InterPro" id="IPR001031">
    <property type="entry name" value="Thioesterase"/>
</dbReference>
<comment type="caution">
    <text evidence="6">The sequence shown here is derived from an EMBL/GenBank/DDBJ whole genome shotgun (WGS) entry which is preliminary data.</text>
</comment>
<dbReference type="PROSITE" id="PS00455">
    <property type="entry name" value="AMP_BINDING"/>
    <property type="match status" value="1"/>
</dbReference>
<dbReference type="GO" id="GO:0009366">
    <property type="term" value="C:enterobactin synthetase complex"/>
    <property type="evidence" value="ECO:0007669"/>
    <property type="project" value="TreeGrafter"/>
</dbReference>
<keyword evidence="7" id="KW-1185">Reference proteome</keyword>
<accession>A0A9J6PNK4</accession>
<dbReference type="Gene3D" id="3.30.300.30">
    <property type="match status" value="1"/>
</dbReference>
<dbReference type="InterPro" id="IPR001242">
    <property type="entry name" value="Condensation_dom"/>
</dbReference>
<dbReference type="Pfam" id="PF00550">
    <property type="entry name" value="PP-binding"/>
    <property type="match status" value="1"/>
</dbReference>
<dbReference type="Pfam" id="PF13193">
    <property type="entry name" value="AMP-binding_C"/>
    <property type="match status" value="1"/>
</dbReference>
<organism evidence="6 7">
    <name type="scientific">Winslowiella arboricola</name>
    <dbReference type="NCBI Taxonomy" id="2978220"/>
    <lineage>
        <taxon>Bacteria</taxon>
        <taxon>Pseudomonadati</taxon>
        <taxon>Pseudomonadota</taxon>
        <taxon>Gammaproteobacteria</taxon>
        <taxon>Enterobacterales</taxon>
        <taxon>Erwiniaceae</taxon>
        <taxon>Winslowiella</taxon>
    </lineage>
</organism>
<evidence type="ECO:0000256" key="2">
    <source>
        <dbReference type="ARBA" id="ARBA00006432"/>
    </source>
</evidence>
<evidence type="ECO:0000313" key="6">
    <source>
        <dbReference type="EMBL" id="MCU5778334.1"/>
    </source>
</evidence>
<dbReference type="GO" id="GO:0005829">
    <property type="term" value="C:cytosol"/>
    <property type="evidence" value="ECO:0007669"/>
    <property type="project" value="TreeGrafter"/>
</dbReference>
<dbReference type="SUPFAM" id="SSF47336">
    <property type="entry name" value="ACP-like"/>
    <property type="match status" value="1"/>
</dbReference>
<dbReference type="PROSITE" id="PS50075">
    <property type="entry name" value="CARRIER"/>
    <property type="match status" value="1"/>
</dbReference>
<dbReference type="Gene3D" id="3.40.50.1820">
    <property type="entry name" value="alpha/beta hydrolase"/>
    <property type="match status" value="1"/>
</dbReference>
<comment type="similarity">
    <text evidence="2">Belongs to the ATP-dependent AMP-binding enzyme family.</text>
</comment>
<reference evidence="6" key="1">
    <citation type="submission" date="2022-09" db="EMBL/GenBank/DDBJ databases">
        <title>Winslowiella arboricola sp. nov., isolated from bleeding cankers on broadleaf hosts.</title>
        <authorList>
            <person name="Brady C."/>
            <person name="Kaur S."/>
            <person name="Crampton B."/>
            <person name="Maddock D."/>
            <person name="Arnold D."/>
            <person name="Denman S."/>
        </authorList>
    </citation>
    <scope>NUCLEOTIDE SEQUENCE</scope>
    <source>
        <strain evidence="6">BAC 15a-03b</strain>
    </source>
</reference>
<name>A0A9J6PNK4_9GAMM</name>
<dbReference type="SUPFAM" id="SSF56801">
    <property type="entry name" value="Acetyl-CoA synthetase-like"/>
    <property type="match status" value="1"/>
</dbReference>
<dbReference type="InterPro" id="IPR029058">
    <property type="entry name" value="AB_hydrolase_fold"/>
</dbReference>
<dbReference type="SUPFAM" id="SSF53474">
    <property type="entry name" value="alpha/beta-Hydrolases"/>
    <property type="match status" value="1"/>
</dbReference>